<dbReference type="RefSeq" id="WP_187244068.1">
    <property type="nucleotide sequence ID" value="NZ_BAAAOK010000004.1"/>
</dbReference>
<comment type="caution">
    <text evidence="5">The sequence shown here is derived from an EMBL/GenBank/DDBJ whole genome shotgun (WGS) entry which is preliminary data.</text>
</comment>
<feature type="domain" description="GFO/IDH/MocA-like oxidoreductase" evidence="4">
    <location>
        <begin position="135"/>
        <end position="266"/>
    </location>
</feature>
<dbReference type="EMBL" id="JABVEC010000011">
    <property type="protein sequence ID" value="MBC6467051.1"/>
    <property type="molecule type" value="Genomic_DNA"/>
</dbReference>
<dbReference type="Proteomes" id="UP000805614">
    <property type="component" value="Unassembled WGS sequence"/>
</dbReference>
<reference evidence="5 6" key="1">
    <citation type="submission" date="2020-06" db="EMBL/GenBank/DDBJ databases">
        <title>Actinomadura xiongansis sp. nov., isolated from soil of Baiyangdian.</title>
        <authorList>
            <person name="Zhang X."/>
        </authorList>
    </citation>
    <scope>NUCLEOTIDE SEQUENCE [LARGE SCALE GENOMIC DNA]</scope>
    <source>
        <strain evidence="5 6">HBUM206468</strain>
    </source>
</reference>
<evidence type="ECO:0000259" key="3">
    <source>
        <dbReference type="Pfam" id="PF01408"/>
    </source>
</evidence>
<dbReference type="Gene3D" id="3.30.360.10">
    <property type="entry name" value="Dihydrodipicolinate Reductase, domain 2"/>
    <property type="match status" value="1"/>
</dbReference>
<evidence type="ECO:0000256" key="1">
    <source>
        <dbReference type="ARBA" id="ARBA00023002"/>
    </source>
</evidence>
<dbReference type="Gene3D" id="3.40.50.720">
    <property type="entry name" value="NAD(P)-binding Rossmann-like Domain"/>
    <property type="match status" value="1"/>
</dbReference>
<dbReference type="SUPFAM" id="SSF51735">
    <property type="entry name" value="NAD(P)-binding Rossmann-fold domains"/>
    <property type="match status" value="1"/>
</dbReference>
<feature type="domain" description="Gfo/Idh/MocA-like oxidoreductase N-terminal" evidence="3">
    <location>
        <begin position="6"/>
        <end position="123"/>
    </location>
</feature>
<organism evidence="5 6">
    <name type="scientific">Actinomadura alba</name>
    <dbReference type="NCBI Taxonomy" id="406431"/>
    <lineage>
        <taxon>Bacteria</taxon>
        <taxon>Bacillati</taxon>
        <taxon>Actinomycetota</taxon>
        <taxon>Actinomycetes</taxon>
        <taxon>Streptosporangiales</taxon>
        <taxon>Thermomonosporaceae</taxon>
        <taxon>Actinomadura</taxon>
    </lineage>
</organism>
<dbReference type="InterPro" id="IPR036291">
    <property type="entry name" value="NAD(P)-bd_dom_sf"/>
</dbReference>
<keyword evidence="6" id="KW-1185">Reference proteome</keyword>
<dbReference type="Pfam" id="PF01408">
    <property type="entry name" value="GFO_IDH_MocA"/>
    <property type="match status" value="1"/>
</dbReference>
<name>A0ABR7LQM5_9ACTN</name>
<protein>
    <submittedName>
        <fullName evidence="5">Gfo/Idh/MocA family oxidoreductase</fullName>
    </submittedName>
</protein>
<evidence type="ECO:0000313" key="6">
    <source>
        <dbReference type="Proteomes" id="UP000805614"/>
    </source>
</evidence>
<evidence type="ECO:0000313" key="5">
    <source>
        <dbReference type="EMBL" id="MBC6467051.1"/>
    </source>
</evidence>
<proteinExistence type="predicted"/>
<dbReference type="PANTHER" id="PTHR43818">
    <property type="entry name" value="BCDNA.GH03377"/>
    <property type="match status" value="1"/>
</dbReference>
<feature type="region of interest" description="Disordered" evidence="2">
    <location>
        <begin position="208"/>
        <end position="230"/>
    </location>
</feature>
<dbReference type="InterPro" id="IPR050463">
    <property type="entry name" value="Gfo/Idh/MocA_oxidrdct_glycsds"/>
</dbReference>
<evidence type="ECO:0000256" key="2">
    <source>
        <dbReference type="SAM" id="MobiDB-lite"/>
    </source>
</evidence>
<keyword evidence="1" id="KW-0560">Oxidoreductase</keyword>
<dbReference type="Pfam" id="PF22725">
    <property type="entry name" value="GFO_IDH_MocA_C3"/>
    <property type="match status" value="1"/>
</dbReference>
<accession>A0ABR7LQM5</accession>
<dbReference type="PANTHER" id="PTHR43818:SF11">
    <property type="entry name" value="BCDNA.GH03377"/>
    <property type="match status" value="1"/>
</dbReference>
<feature type="region of interest" description="Disordered" evidence="2">
    <location>
        <begin position="273"/>
        <end position="313"/>
    </location>
</feature>
<sequence length="354" mass="37950">MTGRHLRVGVIGAGYAAASHLPVYARLPEIEVTAIATAHRDTAEAAARRFGVPAAYDDYRQLCRSDQVDLVDVVTRPSLHPPMAIAALQAGKHVLCEAPLAPDTVSGTEMAEAAHAAGVHAVVDLQSRFSPGLWHLRQLVHDGRLGRVHNIHATAFYPTFTRPEQAAASLWCADATNGASSLRVHGLHTADLITWIFGPLTDVTGHTTTRESTWPGPDGPITATSTDSSTLTARTTDGALCSIHTSWIAWHGSGWRLEAYGSHGHLRAEAPGHTGHHTVTLHGARHDEPTLTRHTPPPDDDPITDPPPHAPGHAFAHLARRLARTINGDLDPDLPTFDDALTLLHIADTAETRT</sequence>
<evidence type="ECO:0000259" key="4">
    <source>
        <dbReference type="Pfam" id="PF22725"/>
    </source>
</evidence>
<gene>
    <name evidence="5" type="ORF">HKK74_16295</name>
</gene>
<dbReference type="InterPro" id="IPR055170">
    <property type="entry name" value="GFO_IDH_MocA-like_dom"/>
</dbReference>
<dbReference type="InterPro" id="IPR000683">
    <property type="entry name" value="Gfo/Idh/MocA-like_OxRdtase_N"/>
</dbReference>
<dbReference type="SUPFAM" id="SSF55347">
    <property type="entry name" value="Glyceraldehyde-3-phosphate dehydrogenase-like, C-terminal domain"/>
    <property type="match status" value="1"/>
</dbReference>